<evidence type="ECO:0000313" key="2">
    <source>
        <dbReference type="Proteomes" id="UP001470230"/>
    </source>
</evidence>
<accession>A0ABR2HWY6</accession>
<dbReference type="EMBL" id="JAPFFF010000021">
    <property type="protein sequence ID" value="KAK8854140.1"/>
    <property type="molecule type" value="Genomic_DNA"/>
</dbReference>
<evidence type="ECO:0000313" key="1">
    <source>
        <dbReference type="EMBL" id="KAK8854140.1"/>
    </source>
</evidence>
<keyword evidence="2" id="KW-1185">Reference proteome</keyword>
<proteinExistence type="predicted"/>
<gene>
    <name evidence="1" type="ORF">M9Y10_016696</name>
</gene>
<reference evidence="1 2" key="1">
    <citation type="submission" date="2024-04" db="EMBL/GenBank/DDBJ databases">
        <title>Tritrichomonas musculus Genome.</title>
        <authorList>
            <person name="Alves-Ferreira E."/>
            <person name="Grigg M."/>
            <person name="Lorenzi H."/>
            <person name="Galac M."/>
        </authorList>
    </citation>
    <scope>NUCLEOTIDE SEQUENCE [LARGE SCALE GENOMIC DNA]</scope>
    <source>
        <strain evidence="1 2">EAF2021</strain>
    </source>
</reference>
<name>A0ABR2HWY6_9EUKA</name>
<protein>
    <submittedName>
        <fullName evidence="1">Uncharacterized protein</fullName>
    </submittedName>
</protein>
<organism evidence="1 2">
    <name type="scientific">Tritrichomonas musculus</name>
    <dbReference type="NCBI Taxonomy" id="1915356"/>
    <lineage>
        <taxon>Eukaryota</taxon>
        <taxon>Metamonada</taxon>
        <taxon>Parabasalia</taxon>
        <taxon>Tritrichomonadida</taxon>
        <taxon>Tritrichomonadidae</taxon>
        <taxon>Tritrichomonas</taxon>
    </lineage>
</organism>
<sequence length="186" mass="21700">MKAPNTTSFINITNSQTMPIIIKLKLDPCIKTQLLKEIDQKSYTKIQIKGFDLQNSGEIDLSENEDLLFNIVNRVRMFSLPPGADFILQWEASKGIKMSNGKQSRFILAIISFLCRIESTYLDEYYHDCELSKKFTDMMDIYINFSIKNIPKMTNEIKNDKKSTKRYFFEISLSISFIIYLLCKIM</sequence>
<comment type="caution">
    <text evidence="1">The sequence shown here is derived from an EMBL/GenBank/DDBJ whole genome shotgun (WGS) entry which is preliminary data.</text>
</comment>
<dbReference type="Proteomes" id="UP001470230">
    <property type="component" value="Unassembled WGS sequence"/>
</dbReference>